<dbReference type="VEuPathDB" id="FungiDB:BO82DRAFT_419033"/>
<protein>
    <submittedName>
        <fullName evidence="1">Uncharacterized protein</fullName>
    </submittedName>
</protein>
<keyword evidence="2" id="KW-1185">Reference proteome</keyword>
<dbReference type="RefSeq" id="XP_025490289.1">
    <property type="nucleotide sequence ID" value="XM_025640098.1"/>
</dbReference>
<name>A0A319C867_9EURO</name>
<accession>A0A319C867</accession>
<proteinExistence type="predicted"/>
<dbReference type="AlphaFoldDB" id="A0A319C867"/>
<sequence length="111" mass="11627">MGFLLPAAVRPARCGATGTAGSCTPGVCGWCSCGMSRTASTRSPTGSVSSRTQHSIPHGTVRCWRWSPSARGIITIIMRFRETTDMGSDAGIWTLPSGGFGPGSAWAWFGM</sequence>
<evidence type="ECO:0000313" key="2">
    <source>
        <dbReference type="Proteomes" id="UP000248340"/>
    </source>
</evidence>
<reference evidence="1 2" key="1">
    <citation type="submission" date="2016-12" db="EMBL/GenBank/DDBJ databases">
        <title>The genomes of Aspergillus section Nigri reveals drivers in fungal speciation.</title>
        <authorList>
            <consortium name="DOE Joint Genome Institute"/>
            <person name="Vesth T.C."/>
            <person name="Nybo J."/>
            <person name="Theobald S."/>
            <person name="Brandl J."/>
            <person name="Frisvad J.C."/>
            <person name="Nielsen K.F."/>
            <person name="Lyhne E.K."/>
            <person name="Kogle M.E."/>
            <person name="Kuo A."/>
            <person name="Riley R."/>
            <person name="Clum A."/>
            <person name="Nolan M."/>
            <person name="Lipzen A."/>
            <person name="Salamov A."/>
            <person name="Henrissat B."/>
            <person name="Wiebenga A."/>
            <person name="De Vries R.P."/>
            <person name="Grigoriev I.V."/>
            <person name="Mortensen U.H."/>
            <person name="Andersen M.R."/>
            <person name="Baker S.E."/>
        </authorList>
    </citation>
    <scope>NUCLEOTIDE SEQUENCE [LARGE SCALE GENOMIC DNA]</scope>
    <source>
        <strain evidence="1 2">CBS 121591</strain>
    </source>
</reference>
<dbReference type="EMBL" id="KZ821713">
    <property type="protein sequence ID" value="PYH80089.1"/>
    <property type="molecule type" value="Genomic_DNA"/>
</dbReference>
<organism evidence="1 2">
    <name type="scientific">Aspergillus uvarum CBS 121591</name>
    <dbReference type="NCBI Taxonomy" id="1448315"/>
    <lineage>
        <taxon>Eukaryota</taxon>
        <taxon>Fungi</taxon>
        <taxon>Dikarya</taxon>
        <taxon>Ascomycota</taxon>
        <taxon>Pezizomycotina</taxon>
        <taxon>Eurotiomycetes</taxon>
        <taxon>Eurotiomycetidae</taxon>
        <taxon>Eurotiales</taxon>
        <taxon>Aspergillaceae</taxon>
        <taxon>Aspergillus</taxon>
        <taxon>Aspergillus subgen. Circumdati</taxon>
    </lineage>
</organism>
<evidence type="ECO:0000313" key="1">
    <source>
        <dbReference type="EMBL" id="PYH80089.1"/>
    </source>
</evidence>
<gene>
    <name evidence="1" type="ORF">BO82DRAFT_419033</name>
</gene>
<dbReference type="Proteomes" id="UP000248340">
    <property type="component" value="Unassembled WGS sequence"/>
</dbReference>
<dbReference type="GeneID" id="37142840"/>